<dbReference type="Proteomes" id="UP001500618">
    <property type="component" value="Unassembled WGS sequence"/>
</dbReference>
<evidence type="ECO:0000256" key="3">
    <source>
        <dbReference type="ARBA" id="ARBA00024226"/>
    </source>
</evidence>
<dbReference type="Gene3D" id="3.40.605.10">
    <property type="entry name" value="Aldehyde Dehydrogenase, Chain A, domain 1"/>
    <property type="match status" value="1"/>
</dbReference>
<dbReference type="PROSITE" id="PS00687">
    <property type="entry name" value="ALDEHYDE_DEHYDR_GLU"/>
    <property type="match status" value="1"/>
</dbReference>
<evidence type="ECO:0000313" key="9">
    <source>
        <dbReference type="Proteomes" id="UP001500618"/>
    </source>
</evidence>
<evidence type="ECO:0000313" key="8">
    <source>
        <dbReference type="EMBL" id="GAA1714250.1"/>
    </source>
</evidence>
<dbReference type="InterPro" id="IPR016163">
    <property type="entry name" value="Ald_DH_C"/>
</dbReference>
<gene>
    <name evidence="8" type="ORF">GCM10009765_74100</name>
</gene>
<evidence type="ECO:0000259" key="7">
    <source>
        <dbReference type="Pfam" id="PF00171"/>
    </source>
</evidence>
<dbReference type="Gene3D" id="3.40.309.10">
    <property type="entry name" value="Aldehyde Dehydrogenase, Chain A, domain 2"/>
    <property type="match status" value="1"/>
</dbReference>
<evidence type="ECO:0000256" key="6">
    <source>
        <dbReference type="RuleBase" id="RU003345"/>
    </source>
</evidence>
<name>A0ABP4UY76_9ACTN</name>
<dbReference type="InterPro" id="IPR016162">
    <property type="entry name" value="Ald_DH_N"/>
</dbReference>
<dbReference type="PROSITE" id="PS00070">
    <property type="entry name" value="ALDEHYDE_DEHYDR_CYS"/>
    <property type="match status" value="1"/>
</dbReference>
<comment type="caution">
    <text evidence="8">The sequence shown here is derived from an EMBL/GenBank/DDBJ whole genome shotgun (WGS) entry which is preliminary data.</text>
</comment>
<keyword evidence="9" id="KW-1185">Reference proteome</keyword>
<dbReference type="EC" id="1.2.1.3" evidence="3"/>
<dbReference type="InterPro" id="IPR015590">
    <property type="entry name" value="Aldehyde_DH_dom"/>
</dbReference>
<dbReference type="InterPro" id="IPR029510">
    <property type="entry name" value="Ald_DH_CS_GLU"/>
</dbReference>
<dbReference type="PANTHER" id="PTHR42804">
    <property type="entry name" value="ALDEHYDE DEHYDROGENASE"/>
    <property type="match status" value="1"/>
</dbReference>
<evidence type="ECO:0000256" key="4">
    <source>
        <dbReference type="ARBA" id="ARBA00049194"/>
    </source>
</evidence>
<protein>
    <recommendedName>
        <fullName evidence="3">aldehyde dehydrogenase (NAD(+))</fullName>
        <ecNumber evidence="3">1.2.1.3</ecNumber>
    </recommendedName>
</protein>
<evidence type="ECO:0000256" key="5">
    <source>
        <dbReference type="PROSITE-ProRule" id="PRU10007"/>
    </source>
</evidence>
<feature type="domain" description="Aldehyde dehydrogenase" evidence="7">
    <location>
        <begin position="31"/>
        <end position="478"/>
    </location>
</feature>
<dbReference type="EMBL" id="BAAANY010000038">
    <property type="protein sequence ID" value="GAA1714250.1"/>
    <property type="molecule type" value="Genomic_DNA"/>
</dbReference>
<comment type="catalytic activity">
    <reaction evidence="4">
        <text>an aldehyde + NAD(+) + H2O = a carboxylate + NADH + 2 H(+)</text>
        <dbReference type="Rhea" id="RHEA:16185"/>
        <dbReference type="ChEBI" id="CHEBI:15377"/>
        <dbReference type="ChEBI" id="CHEBI:15378"/>
        <dbReference type="ChEBI" id="CHEBI:17478"/>
        <dbReference type="ChEBI" id="CHEBI:29067"/>
        <dbReference type="ChEBI" id="CHEBI:57540"/>
        <dbReference type="ChEBI" id="CHEBI:57945"/>
        <dbReference type="EC" id="1.2.1.3"/>
    </reaction>
</comment>
<proteinExistence type="inferred from homology"/>
<dbReference type="RefSeq" id="WP_344314759.1">
    <property type="nucleotide sequence ID" value="NZ_BAAANY010000038.1"/>
</dbReference>
<evidence type="ECO:0000256" key="1">
    <source>
        <dbReference type="ARBA" id="ARBA00009986"/>
    </source>
</evidence>
<dbReference type="InterPro" id="IPR016161">
    <property type="entry name" value="Ald_DH/histidinol_DH"/>
</dbReference>
<sequence length="487" mass="51502">MTSTAAVGTDYDRLYIGGEWVPPVEPGIGSSVAVHSPTTELQIGRIPMAGKADADRAVRAASAAFPDWMATPLEERLAALERISAALYARMPALTELITHDLGMPHDLCALTQVAMPAETFAITARMAREFPFQERLAQSIVWREPVGVVGAITPWNFPLAEIASKAAAALAVGCTVVVKPSDLVPLAAFALAEVIDECGLPPGVFNLVSGRGEAGEAIICHPDLDMVSFTGSDGVGRRVAELAAGGVKRVSLELGGKSANLLFPDADFEKAVPDGIFKAFLNSGQVCSALSRLVVPRERLTEVEELARTTIADCPVGDPFDPASKLGPLASAGQRDRVLRYVHSGLYEGARLVVGGPDRPAGLDRGHFVAPTVFSDVRPEMTIAREEIFGPVLAILPYDSEEEGIAIAMDTSYGLAASVWTADTDRALGLARRFRVGQVEINGGVFDPLAPFGGYRQSGYGRAGGKFGLEPFVEIKSLLVAPEGQP</sequence>
<dbReference type="SUPFAM" id="SSF53720">
    <property type="entry name" value="ALDH-like"/>
    <property type="match status" value="1"/>
</dbReference>
<organism evidence="8 9">
    <name type="scientific">Fodinicola feengrottensis</name>
    <dbReference type="NCBI Taxonomy" id="435914"/>
    <lineage>
        <taxon>Bacteria</taxon>
        <taxon>Bacillati</taxon>
        <taxon>Actinomycetota</taxon>
        <taxon>Actinomycetes</taxon>
        <taxon>Mycobacteriales</taxon>
        <taxon>Fodinicola</taxon>
    </lineage>
</organism>
<evidence type="ECO:0000256" key="2">
    <source>
        <dbReference type="ARBA" id="ARBA00023002"/>
    </source>
</evidence>
<comment type="similarity">
    <text evidence="1 6">Belongs to the aldehyde dehydrogenase family.</text>
</comment>
<accession>A0ABP4UY76</accession>
<dbReference type="InterPro" id="IPR016160">
    <property type="entry name" value="Ald_DH_CS_CYS"/>
</dbReference>
<reference evidence="9" key="1">
    <citation type="journal article" date="2019" name="Int. J. Syst. Evol. Microbiol.">
        <title>The Global Catalogue of Microorganisms (GCM) 10K type strain sequencing project: providing services to taxonomists for standard genome sequencing and annotation.</title>
        <authorList>
            <consortium name="The Broad Institute Genomics Platform"/>
            <consortium name="The Broad Institute Genome Sequencing Center for Infectious Disease"/>
            <person name="Wu L."/>
            <person name="Ma J."/>
        </authorList>
    </citation>
    <scope>NUCLEOTIDE SEQUENCE [LARGE SCALE GENOMIC DNA]</scope>
    <source>
        <strain evidence="9">JCM 14718</strain>
    </source>
</reference>
<dbReference type="CDD" id="cd07138">
    <property type="entry name" value="ALDH_CddD_SSP0762"/>
    <property type="match status" value="1"/>
</dbReference>
<dbReference type="Pfam" id="PF00171">
    <property type="entry name" value="Aldedh"/>
    <property type="match status" value="1"/>
</dbReference>
<feature type="active site" evidence="5">
    <location>
        <position position="254"/>
    </location>
</feature>
<keyword evidence="2 6" id="KW-0560">Oxidoreductase</keyword>
<dbReference type="PANTHER" id="PTHR42804:SF1">
    <property type="entry name" value="ALDEHYDE DEHYDROGENASE-RELATED"/>
    <property type="match status" value="1"/>
</dbReference>